<keyword evidence="1" id="KW-0732">Signal</keyword>
<reference evidence="2" key="1">
    <citation type="submission" date="2022-09" db="EMBL/GenBank/DDBJ databases">
        <title>Isolation and characterization of 3-chlorobenzoate degrading bacteria from soils in Shizuoka.</title>
        <authorList>
            <person name="Ifat A."/>
            <person name="Ogawa N."/>
            <person name="Kimbara K."/>
            <person name="Moriuchi R."/>
            <person name="Dohra H."/>
            <person name="Shintani M."/>
        </authorList>
    </citation>
    <scope>NUCLEOTIDE SEQUENCE</scope>
    <source>
        <strain evidence="2">19CS4-2</strain>
    </source>
</reference>
<gene>
    <name evidence="2" type="ORF">CBA19CS42_39290</name>
</gene>
<sequence>MRRLLILVVSLLLSTTSLHSSAGADKDRDRMRHEDHRVLKVFDAQGKLIGRLASYGGYDGVFLSIDGALVFARVTRLNSNFHSYDSAKFQWSDSFLLRYPTPACSGSPVIPVDTGPRPAVAVRKGADVTLLIAGDTDSVGFQIVAVLEGTNCHPPSGGGHYQPPPAPVPGFAAETSYPLTAHYPEPLTIRY</sequence>
<dbReference type="EMBL" id="BPUS01000043">
    <property type="protein sequence ID" value="GJH30696.1"/>
    <property type="molecule type" value="Genomic_DNA"/>
</dbReference>
<feature type="chain" id="PRO_5041389759" evidence="1">
    <location>
        <begin position="23"/>
        <end position="191"/>
    </location>
</feature>
<evidence type="ECO:0000313" key="3">
    <source>
        <dbReference type="Proteomes" id="UP001055111"/>
    </source>
</evidence>
<proteinExistence type="predicted"/>
<dbReference type="RefSeq" id="WP_062255106.1">
    <property type="nucleotide sequence ID" value="NZ_BPUS01000043.1"/>
</dbReference>
<protein>
    <submittedName>
        <fullName evidence="2">Uncharacterized protein</fullName>
    </submittedName>
</protein>
<evidence type="ECO:0000256" key="1">
    <source>
        <dbReference type="SAM" id="SignalP"/>
    </source>
</evidence>
<dbReference type="AlphaFoldDB" id="A0AA37IJ30"/>
<organism evidence="2 3">
    <name type="scientific">Caballeronia novacaledonica</name>
    <dbReference type="NCBI Taxonomy" id="1544861"/>
    <lineage>
        <taxon>Bacteria</taxon>
        <taxon>Pseudomonadati</taxon>
        <taxon>Pseudomonadota</taxon>
        <taxon>Betaproteobacteria</taxon>
        <taxon>Burkholderiales</taxon>
        <taxon>Burkholderiaceae</taxon>
        <taxon>Caballeronia</taxon>
    </lineage>
</organism>
<dbReference type="Proteomes" id="UP001055111">
    <property type="component" value="Unassembled WGS sequence"/>
</dbReference>
<evidence type="ECO:0000313" key="2">
    <source>
        <dbReference type="EMBL" id="GJH30696.1"/>
    </source>
</evidence>
<accession>A0AA37IJ30</accession>
<name>A0AA37IJ30_9BURK</name>
<feature type="signal peptide" evidence="1">
    <location>
        <begin position="1"/>
        <end position="22"/>
    </location>
</feature>
<comment type="caution">
    <text evidence="2">The sequence shown here is derived from an EMBL/GenBank/DDBJ whole genome shotgun (WGS) entry which is preliminary data.</text>
</comment>